<dbReference type="FunFam" id="1.10.1040.10:FF:000017">
    <property type="entry name" value="2-dehydropantoate 2-reductase"/>
    <property type="match status" value="1"/>
</dbReference>
<dbReference type="GO" id="GO:0008677">
    <property type="term" value="F:2-dehydropantoate 2-reductase activity"/>
    <property type="evidence" value="ECO:0007669"/>
    <property type="project" value="UniProtKB-EC"/>
</dbReference>
<dbReference type="PANTHER" id="PTHR43765:SF2">
    <property type="entry name" value="2-DEHYDROPANTOATE 2-REDUCTASE"/>
    <property type="match status" value="1"/>
</dbReference>
<dbReference type="OrthoDB" id="9793586at2"/>
<dbReference type="GO" id="GO:0005737">
    <property type="term" value="C:cytoplasm"/>
    <property type="evidence" value="ECO:0007669"/>
    <property type="project" value="TreeGrafter"/>
</dbReference>
<keyword evidence="5 9" id="KW-0521">NADP</keyword>
<evidence type="ECO:0000313" key="12">
    <source>
        <dbReference type="EMBL" id="EHM10465.1"/>
    </source>
</evidence>
<dbReference type="InterPro" id="IPR036291">
    <property type="entry name" value="NAD(P)-bd_dom_sf"/>
</dbReference>
<dbReference type="InterPro" id="IPR050838">
    <property type="entry name" value="Ketopantoate_reductase"/>
</dbReference>
<dbReference type="SUPFAM" id="SSF51735">
    <property type="entry name" value="NAD(P)-binding Rossmann-fold domains"/>
    <property type="match status" value="1"/>
</dbReference>
<dbReference type="HOGENOM" id="CLU_031468_0_1_0"/>
<dbReference type="InterPro" id="IPR008927">
    <property type="entry name" value="6-PGluconate_DH-like_C_sf"/>
</dbReference>
<dbReference type="SUPFAM" id="SSF48179">
    <property type="entry name" value="6-phosphogluconate dehydrogenase C-terminal domain-like"/>
    <property type="match status" value="1"/>
</dbReference>
<evidence type="ECO:0000259" key="11">
    <source>
        <dbReference type="Pfam" id="PF08546"/>
    </source>
</evidence>
<evidence type="ECO:0000256" key="4">
    <source>
        <dbReference type="ARBA" id="ARBA00019465"/>
    </source>
</evidence>
<dbReference type="EMBL" id="CM001377">
    <property type="protein sequence ID" value="EHM10465.1"/>
    <property type="molecule type" value="Genomic_DNA"/>
</dbReference>
<dbReference type="eggNOG" id="COG1893">
    <property type="taxonomic scope" value="Bacteria"/>
</dbReference>
<evidence type="ECO:0000256" key="5">
    <source>
        <dbReference type="ARBA" id="ARBA00022857"/>
    </source>
</evidence>
<dbReference type="UniPathway" id="UPA00028">
    <property type="reaction ID" value="UER00004"/>
</dbReference>
<comment type="catalytic activity">
    <reaction evidence="8 9">
        <text>(R)-pantoate + NADP(+) = 2-dehydropantoate + NADPH + H(+)</text>
        <dbReference type="Rhea" id="RHEA:16233"/>
        <dbReference type="ChEBI" id="CHEBI:11561"/>
        <dbReference type="ChEBI" id="CHEBI:15378"/>
        <dbReference type="ChEBI" id="CHEBI:15980"/>
        <dbReference type="ChEBI" id="CHEBI:57783"/>
        <dbReference type="ChEBI" id="CHEBI:58349"/>
        <dbReference type="EC" id="1.1.1.169"/>
    </reaction>
</comment>
<dbReference type="Proteomes" id="UP000005730">
    <property type="component" value="Chromosome"/>
</dbReference>
<keyword evidence="6 9" id="KW-0560">Oxidoreductase</keyword>
<dbReference type="PANTHER" id="PTHR43765">
    <property type="entry name" value="2-DEHYDROPANTOATE 2-REDUCTASE-RELATED"/>
    <property type="match status" value="1"/>
</dbReference>
<dbReference type="GO" id="GO:0050661">
    <property type="term" value="F:NADP binding"/>
    <property type="evidence" value="ECO:0007669"/>
    <property type="project" value="TreeGrafter"/>
</dbReference>
<evidence type="ECO:0000256" key="1">
    <source>
        <dbReference type="ARBA" id="ARBA00004994"/>
    </source>
</evidence>
<dbReference type="GO" id="GO:0015940">
    <property type="term" value="P:pantothenate biosynthetic process"/>
    <property type="evidence" value="ECO:0007669"/>
    <property type="project" value="UniProtKB-UniPathway"/>
</dbReference>
<dbReference type="Pfam" id="PF08546">
    <property type="entry name" value="ApbA_C"/>
    <property type="match status" value="1"/>
</dbReference>
<feature type="domain" description="Ketopantoate reductase N-terminal" evidence="10">
    <location>
        <begin position="5"/>
        <end position="152"/>
    </location>
</feature>
<dbReference type="NCBIfam" id="TIGR00745">
    <property type="entry name" value="apbA_panE"/>
    <property type="match status" value="1"/>
</dbReference>
<keyword evidence="9" id="KW-0566">Pantothenate biosynthesis</keyword>
<protein>
    <recommendedName>
        <fullName evidence="4 9">2-dehydropantoate 2-reductase</fullName>
        <ecNumber evidence="3 9">1.1.1.169</ecNumber>
    </recommendedName>
    <alternativeName>
        <fullName evidence="7 9">Ketopantoate reductase</fullName>
    </alternativeName>
</protein>
<evidence type="ECO:0000259" key="10">
    <source>
        <dbReference type="Pfam" id="PF02558"/>
    </source>
</evidence>
<comment type="function">
    <text evidence="9">Catalyzes the NADPH-dependent reduction of ketopantoate into pantoic acid.</text>
</comment>
<evidence type="ECO:0000256" key="6">
    <source>
        <dbReference type="ARBA" id="ARBA00023002"/>
    </source>
</evidence>
<evidence type="ECO:0000256" key="7">
    <source>
        <dbReference type="ARBA" id="ARBA00032024"/>
    </source>
</evidence>
<dbReference type="Pfam" id="PF02558">
    <property type="entry name" value="ApbA"/>
    <property type="match status" value="1"/>
</dbReference>
<dbReference type="InterPro" id="IPR003710">
    <property type="entry name" value="ApbA"/>
</dbReference>
<evidence type="ECO:0000313" key="13">
    <source>
        <dbReference type="Proteomes" id="UP000005730"/>
    </source>
</evidence>
<comment type="pathway">
    <text evidence="1 9">Cofactor biosynthesis; (R)-pantothenate biosynthesis; (R)-pantoate from 3-methyl-2-oxobutanoate: step 2/2.</text>
</comment>
<dbReference type="EC" id="1.1.1.169" evidence="3 9"/>
<comment type="similarity">
    <text evidence="2 9">Belongs to the ketopantoate reductase family.</text>
</comment>
<evidence type="ECO:0000256" key="8">
    <source>
        <dbReference type="ARBA" id="ARBA00048793"/>
    </source>
</evidence>
<sequence length="307" mass="32361">MFPRILVVGLGALGGRIACQLAAAGVPVMGVSGGGAADGDVKDLTYQGPDGTQLHVSIPLAKDHHDAWNFNPSYALVAVKSYHSDQVCDYLLKALQEGAMAVTLQNGIGNLEKLQRALGEDRAAVGVCTYGASIRDHKVLWGGDGEIALGSPSGRDLSDLARAIASAGFNVRLSNDPLGELWRKAAVNCCINPLTAILRVPNGRLLKSPWALELTESVVREVSLAARLNGVDMDPVRTAGTVRLVMEATGNNRSSMLQDLEAGRTTEIEALSLEVARICTAAGSDAPVCRTLGLLVKAMEELPKENN</sequence>
<feature type="domain" description="Ketopantoate reductase C-terminal" evidence="11">
    <location>
        <begin position="179"/>
        <end position="300"/>
    </location>
</feature>
<evidence type="ECO:0000256" key="2">
    <source>
        <dbReference type="ARBA" id="ARBA00007870"/>
    </source>
</evidence>
<accession>H0UNQ0</accession>
<evidence type="ECO:0000256" key="9">
    <source>
        <dbReference type="RuleBase" id="RU362068"/>
    </source>
</evidence>
<name>H0UNQ0_9BACT</name>
<dbReference type="InterPro" id="IPR013752">
    <property type="entry name" value="KPA_reductase"/>
</dbReference>
<organism evidence="12 13">
    <name type="scientific">Thermanaerovibrio velox DSM 12556</name>
    <dbReference type="NCBI Taxonomy" id="926567"/>
    <lineage>
        <taxon>Bacteria</taxon>
        <taxon>Thermotogati</taxon>
        <taxon>Synergistota</taxon>
        <taxon>Synergistia</taxon>
        <taxon>Synergistales</taxon>
        <taxon>Synergistaceae</taxon>
        <taxon>Thermanaerovibrio</taxon>
    </lineage>
</organism>
<dbReference type="InterPro" id="IPR013332">
    <property type="entry name" value="KPR_N"/>
</dbReference>
<dbReference type="RefSeq" id="WP_006583959.1">
    <property type="nucleotide sequence ID" value="NZ_CM001377.1"/>
</dbReference>
<keyword evidence="13" id="KW-1185">Reference proteome</keyword>
<dbReference type="AlphaFoldDB" id="H0UNQ0"/>
<reference evidence="12 13" key="1">
    <citation type="submission" date="2011-10" db="EMBL/GenBank/DDBJ databases">
        <title>The Noncontiguous Finished genome of Thermanaerovibrio velox DSM 12556.</title>
        <authorList>
            <consortium name="US DOE Joint Genome Institute (JGI-PGF)"/>
            <person name="Lucas S."/>
            <person name="Copeland A."/>
            <person name="Lapidus A."/>
            <person name="Glavina del Rio T."/>
            <person name="Dalin E."/>
            <person name="Tice H."/>
            <person name="Bruce D."/>
            <person name="Goodwin L."/>
            <person name="Pitluck S."/>
            <person name="Peters L."/>
            <person name="Mikhailova N."/>
            <person name="Teshima H."/>
            <person name="Kyrpides N."/>
            <person name="Mavromatis K."/>
            <person name="Ivanova N."/>
            <person name="Markowitz V."/>
            <person name="Cheng J.-F."/>
            <person name="Hugenholtz P."/>
            <person name="Woyke T."/>
            <person name="Wu D."/>
            <person name="Spring S."/>
            <person name="Brambilla E.-M."/>
            <person name="Klenk H.-P."/>
            <person name="Eisen J.A."/>
        </authorList>
    </citation>
    <scope>NUCLEOTIDE SEQUENCE [LARGE SCALE GENOMIC DNA]</scope>
    <source>
        <strain evidence="12 13">DSM 12556</strain>
    </source>
</reference>
<gene>
    <name evidence="12" type="ORF">TheveDRAFT_1346</name>
</gene>
<evidence type="ECO:0000256" key="3">
    <source>
        <dbReference type="ARBA" id="ARBA00013014"/>
    </source>
</evidence>
<dbReference type="Gene3D" id="3.40.50.720">
    <property type="entry name" value="NAD(P)-binding Rossmann-like Domain"/>
    <property type="match status" value="1"/>
</dbReference>
<dbReference type="STRING" id="926567.TheveDRAFT_1346"/>
<dbReference type="Gene3D" id="1.10.1040.10">
    <property type="entry name" value="N-(1-d-carboxylethyl)-l-norvaline Dehydrogenase, domain 2"/>
    <property type="match status" value="1"/>
</dbReference>
<dbReference type="InterPro" id="IPR013328">
    <property type="entry name" value="6PGD_dom2"/>
</dbReference>
<proteinExistence type="inferred from homology"/>